<reference evidence="2 3" key="1">
    <citation type="submission" date="2015-11" db="EMBL/GenBank/DDBJ databases">
        <title>Draft Genome Sequence of the Strain BR 10423 (Rhizobium sp.) isolated from nodules of Mimosa pudica.</title>
        <authorList>
            <person name="Barauna A.C."/>
            <person name="Zilli J.E."/>
            <person name="Simoes-Araujo J.L."/>
            <person name="Reis V.M."/>
            <person name="James E.K."/>
            <person name="Reis F.B.Jr."/>
            <person name="Rouws L.F."/>
            <person name="Passos S.R."/>
            <person name="Gois S.R."/>
        </authorList>
    </citation>
    <scope>NUCLEOTIDE SEQUENCE [LARGE SCALE GENOMIC DNA]</scope>
    <source>
        <strain evidence="2 3">BR10423</strain>
    </source>
</reference>
<name>A0A120FKP6_9HYPH</name>
<dbReference type="OrthoDB" id="8371972at2"/>
<evidence type="ECO:0000256" key="1">
    <source>
        <dbReference type="SAM" id="Coils"/>
    </source>
</evidence>
<accession>A0A120FKP6</accession>
<dbReference type="EMBL" id="LNCD01000082">
    <property type="protein sequence ID" value="KWV51021.1"/>
    <property type="molecule type" value="Genomic_DNA"/>
</dbReference>
<protein>
    <submittedName>
        <fullName evidence="2">Uncharacterized protein</fullName>
    </submittedName>
</protein>
<organism evidence="2 3">
    <name type="scientific">Rhizobium altiplani</name>
    <dbReference type="NCBI Taxonomy" id="1864509"/>
    <lineage>
        <taxon>Bacteria</taxon>
        <taxon>Pseudomonadati</taxon>
        <taxon>Pseudomonadota</taxon>
        <taxon>Alphaproteobacteria</taxon>
        <taxon>Hyphomicrobiales</taxon>
        <taxon>Rhizobiaceae</taxon>
        <taxon>Rhizobium/Agrobacterium group</taxon>
        <taxon>Rhizobium</taxon>
    </lineage>
</organism>
<comment type="caution">
    <text evidence="2">The sequence shown here is derived from an EMBL/GenBank/DDBJ whole genome shotgun (WGS) entry which is preliminary data.</text>
</comment>
<gene>
    <name evidence="2" type="ORF">AS026_06745</name>
</gene>
<dbReference type="RefSeq" id="WP_025661192.1">
    <property type="nucleotide sequence ID" value="NZ_JBBNAS010000088.1"/>
</dbReference>
<evidence type="ECO:0000313" key="3">
    <source>
        <dbReference type="Proteomes" id="UP000068164"/>
    </source>
</evidence>
<keyword evidence="3" id="KW-1185">Reference proteome</keyword>
<feature type="coiled-coil region" evidence="1">
    <location>
        <begin position="13"/>
        <end position="47"/>
    </location>
</feature>
<keyword evidence="1" id="KW-0175">Coiled coil</keyword>
<sequence length="81" mass="9588">MAELTQELMLELLTKMNEHIDTLDASLDEIRSEMHCMRDTMTTMEQEIHSIYGVLGRHEGRLERIEKRLVLRELAEAQTRF</sequence>
<proteinExistence type="predicted"/>
<evidence type="ECO:0000313" key="2">
    <source>
        <dbReference type="EMBL" id="KWV51021.1"/>
    </source>
</evidence>
<dbReference type="AlphaFoldDB" id="A0A120FKP6"/>
<dbReference type="Proteomes" id="UP000068164">
    <property type="component" value="Unassembled WGS sequence"/>
</dbReference>